<dbReference type="PROSITE" id="PS51645">
    <property type="entry name" value="PHR_CRY_ALPHA_BETA"/>
    <property type="match status" value="1"/>
</dbReference>
<dbReference type="GO" id="GO:0006950">
    <property type="term" value="P:response to stress"/>
    <property type="evidence" value="ECO:0007669"/>
    <property type="project" value="UniProtKB-ARBA"/>
</dbReference>
<keyword evidence="3 5" id="KW-0274">FAD</keyword>
<feature type="binding site" evidence="5">
    <location>
        <position position="223"/>
    </location>
    <ligand>
        <name>FAD</name>
        <dbReference type="ChEBI" id="CHEBI:57692"/>
    </ligand>
</feature>
<evidence type="ECO:0000256" key="2">
    <source>
        <dbReference type="ARBA" id="ARBA00022630"/>
    </source>
</evidence>
<dbReference type="Pfam" id="PF03441">
    <property type="entry name" value="FAD_binding_7"/>
    <property type="match status" value="1"/>
</dbReference>
<sequence length="441" mass="51555">MKTALFEVPATLVTSSTTLFWFRRDLRLQDNAGLYHALRENQDVLPVFIFDTSILDKLDDRDDARVTFIHQSLELLKTQLEELGSSLLVLCGDPVRLYATLKPKAVYTNHDYEPYARERDVQISDILQRKDVAFKTFKDQVIFEKSEVVKDDGSPYTVFTPYSRKWKAALTPFHLKSYPTEKYFKHFLRTKRLPFPALDDLGFTPSPIDFPERVVKRAVVEKYDQQRDFPAVKGTTRLSVHLRFGTVSIRKLAQLGAQKNATWLNELIWRDFYQMILWHFPQVQSQSFKPAYDRIAWRNDPQEFEAWCEGRTGYPIVDAGMRELNATGFMHNRVRMIVASFLTKHLLIDWRWGEAYFAKKLLDYDLAANNGGWQWAAGSGCDAAPYFRVFNPRLQTEKFDKELVYVKKWVPEFESEKYPKPIVDQAFARERVLRVFKNALG</sequence>
<dbReference type="SUPFAM" id="SSF48173">
    <property type="entry name" value="Cryptochrome/photolyase FAD-binding domain"/>
    <property type="match status" value="1"/>
</dbReference>
<dbReference type="SUPFAM" id="SSF52425">
    <property type="entry name" value="Cryptochrome/photolyase, N-terminal domain"/>
    <property type="match status" value="1"/>
</dbReference>
<keyword evidence="10" id="KW-1185">Reference proteome</keyword>
<dbReference type="AlphaFoldDB" id="A0A1M5VFD1"/>
<dbReference type="PANTHER" id="PTHR11455">
    <property type="entry name" value="CRYPTOCHROME"/>
    <property type="match status" value="1"/>
</dbReference>
<dbReference type="STRING" id="947013.SAMN04488109_5065"/>
<evidence type="ECO:0000313" key="9">
    <source>
        <dbReference type="EMBL" id="SHH73946.1"/>
    </source>
</evidence>
<dbReference type="InterPro" id="IPR005101">
    <property type="entry name" value="Cryptochr/Photolyase_FAD-bd"/>
</dbReference>
<evidence type="ECO:0000313" key="10">
    <source>
        <dbReference type="Proteomes" id="UP000184212"/>
    </source>
</evidence>
<dbReference type="InterPro" id="IPR006050">
    <property type="entry name" value="DNA_photolyase_N"/>
</dbReference>
<name>A0A1M5VFD1_9BACT</name>
<feature type="site" description="Electron transfer via tryptophanyl radical" evidence="6">
    <location>
        <position position="373"/>
    </location>
</feature>
<dbReference type="Gene3D" id="1.10.579.10">
    <property type="entry name" value="DNA Cyclobutane Dipyrimidine Photolyase, subunit A, domain 3"/>
    <property type="match status" value="1"/>
</dbReference>
<dbReference type="InterPro" id="IPR036134">
    <property type="entry name" value="Crypto/Photolyase_FAD-like_sf"/>
</dbReference>
<feature type="site" description="Electron transfer via tryptophanyl radical" evidence="6">
    <location>
        <position position="350"/>
    </location>
</feature>
<keyword evidence="4 7" id="KW-0157">Chromophore</keyword>
<comment type="similarity">
    <text evidence="7">Belongs to the DNA photolyase family.</text>
</comment>
<evidence type="ECO:0000256" key="6">
    <source>
        <dbReference type="PIRSR" id="PIRSR602081-2"/>
    </source>
</evidence>
<comment type="cofactor">
    <cofactor evidence="5">
        <name>FAD</name>
        <dbReference type="ChEBI" id="CHEBI:57692"/>
    </cofactor>
    <text evidence="5">Binds 1 FAD per subunit.</text>
</comment>
<dbReference type="GO" id="GO:0003677">
    <property type="term" value="F:DNA binding"/>
    <property type="evidence" value="ECO:0007669"/>
    <property type="project" value="TreeGrafter"/>
</dbReference>
<dbReference type="RefSeq" id="WP_245804174.1">
    <property type="nucleotide sequence ID" value="NZ_FQWQ01000004.1"/>
</dbReference>
<accession>A0A1M5VFD1</accession>
<dbReference type="GO" id="GO:0071949">
    <property type="term" value="F:FAD binding"/>
    <property type="evidence" value="ECO:0007669"/>
    <property type="project" value="TreeGrafter"/>
</dbReference>
<dbReference type="PANTHER" id="PTHR11455:SF9">
    <property type="entry name" value="CRYPTOCHROME CIRCADIAN CLOCK 5 ISOFORM X1"/>
    <property type="match status" value="1"/>
</dbReference>
<evidence type="ECO:0000259" key="8">
    <source>
        <dbReference type="PROSITE" id="PS51645"/>
    </source>
</evidence>
<dbReference type="InterPro" id="IPR014729">
    <property type="entry name" value="Rossmann-like_a/b/a_fold"/>
</dbReference>
<dbReference type="PRINTS" id="PR00147">
    <property type="entry name" value="DNAPHOTLYASE"/>
</dbReference>
<feature type="binding site" evidence="5">
    <location>
        <position position="263"/>
    </location>
    <ligand>
        <name>FAD</name>
        <dbReference type="ChEBI" id="CHEBI:57692"/>
    </ligand>
</feature>
<feature type="binding site" evidence="5">
    <location>
        <begin position="235"/>
        <end position="239"/>
    </location>
    <ligand>
        <name>FAD</name>
        <dbReference type="ChEBI" id="CHEBI:57692"/>
    </ligand>
</feature>
<evidence type="ECO:0000256" key="3">
    <source>
        <dbReference type="ARBA" id="ARBA00022827"/>
    </source>
</evidence>
<dbReference type="InterPro" id="IPR018394">
    <property type="entry name" value="DNA_photolyase_1_CS_C"/>
</dbReference>
<feature type="domain" description="Photolyase/cryptochrome alpha/beta" evidence="8">
    <location>
        <begin position="16"/>
        <end position="142"/>
    </location>
</feature>
<feature type="binding site" evidence="5">
    <location>
        <begin position="266"/>
        <end position="273"/>
    </location>
    <ligand>
        <name>FAD</name>
        <dbReference type="ChEBI" id="CHEBI:57692"/>
    </ligand>
</feature>
<evidence type="ECO:0000256" key="1">
    <source>
        <dbReference type="ARBA" id="ARBA00001932"/>
    </source>
</evidence>
<gene>
    <name evidence="9" type="ORF">SAMN04488109_5065</name>
</gene>
<dbReference type="Pfam" id="PF00875">
    <property type="entry name" value="DNA_photolyase"/>
    <property type="match status" value="1"/>
</dbReference>
<dbReference type="GO" id="GO:0003904">
    <property type="term" value="F:deoxyribodipyrimidine photo-lyase activity"/>
    <property type="evidence" value="ECO:0007669"/>
    <property type="project" value="TreeGrafter"/>
</dbReference>
<feature type="site" description="Electron transfer via tryptophanyl radical" evidence="6">
    <location>
        <position position="297"/>
    </location>
</feature>
<dbReference type="Gene3D" id="1.25.40.80">
    <property type="match status" value="1"/>
</dbReference>
<protein>
    <submittedName>
        <fullName evidence="9">Deoxyribodipyrimidine photo-lyase</fullName>
    </submittedName>
</protein>
<dbReference type="PROSITE" id="PS00691">
    <property type="entry name" value="DNA_PHOTOLYASES_1_2"/>
    <property type="match status" value="1"/>
</dbReference>
<keyword evidence="2 5" id="KW-0285">Flavoprotein</keyword>
<dbReference type="GO" id="GO:0009416">
    <property type="term" value="P:response to light stimulus"/>
    <property type="evidence" value="ECO:0007669"/>
    <property type="project" value="TreeGrafter"/>
</dbReference>
<proteinExistence type="inferred from homology"/>
<dbReference type="PROSITE" id="PS00394">
    <property type="entry name" value="DNA_PHOTOLYASES_1_1"/>
    <property type="match status" value="1"/>
</dbReference>
<comment type="cofactor">
    <cofactor evidence="1">
        <name>(6R)-5,10-methylene-5,6,7,8-tetrahydrofolate</name>
        <dbReference type="ChEBI" id="CHEBI:15636"/>
    </cofactor>
</comment>
<dbReference type="GO" id="GO:0006139">
    <property type="term" value="P:nucleobase-containing compound metabolic process"/>
    <property type="evidence" value="ECO:0007669"/>
    <property type="project" value="UniProtKB-ARBA"/>
</dbReference>
<reference evidence="9 10" key="1">
    <citation type="submission" date="2016-11" db="EMBL/GenBank/DDBJ databases">
        <authorList>
            <person name="Jaros S."/>
            <person name="Januszkiewicz K."/>
            <person name="Wedrychowicz H."/>
        </authorList>
    </citation>
    <scope>NUCLEOTIDE SEQUENCE [LARGE SCALE GENOMIC DNA]</scope>
    <source>
        <strain evidence="9 10">DSM 24574</strain>
    </source>
</reference>
<evidence type="ECO:0000256" key="7">
    <source>
        <dbReference type="RuleBase" id="RU004182"/>
    </source>
</evidence>
<keyword evidence="9" id="KW-0456">Lyase</keyword>
<evidence type="ECO:0000256" key="4">
    <source>
        <dbReference type="ARBA" id="ARBA00022991"/>
    </source>
</evidence>
<dbReference type="Gene3D" id="3.40.50.620">
    <property type="entry name" value="HUPs"/>
    <property type="match status" value="1"/>
</dbReference>
<evidence type="ECO:0000256" key="5">
    <source>
        <dbReference type="PIRSR" id="PIRSR602081-1"/>
    </source>
</evidence>
<dbReference type="EMBL" id="FQWQ01000004">
    <property type="protein sequence ID" value="SHH73946.1"/>
    <property type="molecule type" value="Genomic_DNA"/>
</dbReference>
<feature type="binding site" evidence="5">
    <location>
        <begin position="363"/>
        <end position="365"/>
    </location>
    <ligand>
        <name>FAD</name>
        <dbReference type="ChEBI" id="CHEBI:57692"/>
    </ligand>
</feature>
<dbReference type="InterPro" id="IPR036155">
    <property type="entry name" value="Crypto/Photolyase_N_sf"/>
</dbReference>
<organism evidence="9 10">
    <name type="scientific">Chryseolinea serpens</name>
    <dbReference type="NCBI Taxonomy" id="947013"/>
    <lineage>
        <taxon>Bacteria</taxon>
        <taxon>Pseudomonadati</taxon>
        <taxon>Bacteroidota</taxon>
        <taxon>Cytophagia</taxon>
        <taxon>Cytophagales</taxon>
        <taxon>Fulvivirgaceae</taxon>
        <taxon>Chryseolinea</taxon>
    </lineage>
</organism>
<dbReference type="Proteomes" id="UP000184212">
    <property type="component" value="Unassembled WGS sequence"/>
</dbReference>
<dbReference type="InterPro" id="IPR002081">
    <property type="entry name" value="Cryptochrome/DNA_photolyase_1"/>
</dbReference>